<evidence type="ECO:0000313" key="1">
    <source>
        <dbReference type="EMBL" id="KAF8567947.1"/>
    </source>
</evidence>
<reference evidence="1 2" key="1">
    <citation type="submission" date="2019-07" db="EMBL/GenBank/DDBJ databases">
        <title>Annotation for the trematode Paragonimus westermani.</title>
        <authorList>
            <person name="Choi Y.-J."/>
        </authorList>
    </citation>
    <scope>NUCLEOTIDE SEQUENCE [LARGE SCALE GENOMIC DNA]</scope>
    <source>
        <strain evidence="1">180907_Pwestermani</strain>
    </source>
</reference>
<name>A0A8T0DMJ4_9TREM</name>
<dbReference type="GO" id="GO:0060271">
    <property type="term" value="P:cilium assembly"/>
    <property type="evidence" value="ECO:0007669"/>
    <property type="project" value="TreeGrafter"/>
</dbReference>
<dbReference type="OrthoDB" id="10060824at2759"/>
<dbReference type="Proteomes" id="UP000699462">
    <property type="component" value="Unassembled WGS sequence"/>
</dbReference>
<accession>A0A8T0DMJ4</accession>
<keyword evidence="2" id="KW-1185">Reference proteome</keyword>
<protein>
    <recommendedName>
        <fullName evidence="3">MSP domain-containing protein</fullName>
    </recommendedName>
</protein>
<organism evidence="1 2">
    <name type="scientific">Paragonimus westermani</name>
    <dbReference type="NCBI Taxonomy" id="34504"/>
    <lineage>
        <taxon>Eukaryota</taxon>
        <taxon>Metazoa</taxon>
        <taxon>Spiralia</taxon>
        <taxon>Lophotrochozoa</taxon>
        <taxon>Platyhelminthes</taxon>
        <taxon>Trematoda</taxon>
        <taxon>Digenea</taxon>
        <taxon>Plagiorchiida</taxon>
        <taxon>Troglotremata</taxon>
        <taxon>Troglotrematidae</taxon>
        <taxon>Paragonimus</taxon>
    </lineage>
</organism>
<dbReference type="PANTHER" id="PTHR45912">
    <property type="entry name" value="CILIA- AND FLAGELLA-ASSOCIATED PROTEIN 47"/>
    <property type="match status" value="1"/>
</dbReference>
<dbReference type="AlphaFoldDB" id="A0A8T0DMJ4"/>
<dbReference type="EMBL" id="JTDF01003249">
    <property type="protein sequence ID" value="KAF8567947.1"/>
    <property type="molecule type" value="Genomic_DNA"/>
</dbReference>
<gene>
    <name evidence="1" type="ORF">P879_04448</name>
</gene>
<comment type="caution">
    <text evidence="1">The sequence shown here is derived from an EMBL/GenBank/DDBJ whole genome shotgun (WGS) entry which is preliminary data.</text>
</comment>
<dbReference type="PANTHER" id="PTHR45912:SF3">
    <property type="entry name" value="CILIA- AND FLAGELLA-ASSOCIATED PROTEIN 47"/>
    <property type="match status" value="1"/>
</dbReference>
<evidence type="ECO:0008006" key="3">
    <source>
        <dbReference type="Google" id="ProtNLM"/>
    </source>
</evidence>
<evidence type="ECO:0000313" key="2">
    <source>
        <dbReference type="Proteomes" id="UP000699462"/>
    </source>
</evidence>
<sequence>MRSACLRIKHADLISQIERDASLTQWEVEPNSGLAPFDADTELKPLNISELGIHDRVLWALYEKSFIILSNFKGPSTVDFGDVCPNTQKTFTVKVVNPLDQCILLDLDLSVEELCQTCPRSYLIRPRSMAEMTIILKTDRLGKFQK</sequence>
<dbReference type="GO" id="GO:0005929">
    <property type="term" value="C:cilium"/>
    <property type="evidence" value="ECO:0007669"/>
    <property type="project" value="TreeGrafter"/>
</dbReference>
<proteinExistence type="predicted"/>